<dbReference type="Pfam" id="PF15567">
    <property type="entry name" value="Imm35"/>
    <property type="match status" value="1"/>
</dbReference>
<comment type="caution">
    <text evidence="2">The sequence shown here is derived from an EMBL/GenBank/DDBJ whole genome shotgun (WGS) entry which is preliminary data.</text>
</comment>
<dbReference type="RefSeq" id="WP_114464005.1">
    <property type="nucleotide sequence ID" value="NZ_QPIW01000034.1"/>
</dbReference>
<sequence length="105" mass="12346">MINIEQAKELVEGELKELEKRATRRLKIMESETIEFKFGWIFFYQSEEFVVTGNEDKMVGGNAPIIVDKFNSTVHITGTRRNEDFYLEKYCELRDNIDKFNEAIG</sequence>
<evidence type="ECO:0000313" key="3">
    <source>
        <dbReference type="Proteomes" id="UP000253141"/>
    </source>
</evidence>
<organism evidence="2 3">
    <name type="scientific">Runella aurantiaca</name>
    <dbReference type="NCBI Taxonomy" id="2282308"/>
    <lineage>
        <taxon>Bacteria</taxon>
        <taxon>Pseudomonadati</taxon>
        <taxon>Bacteroidota</taxon>
        <taxon>Cytophagia</taxon>
        <taxon>Cytophagales</taxon>
        <taxon>Spirosomataceae</taxon>
        <taxon>Runella</taxon>
    </lineage>
</organism>
<dbReference type="Proteomes" id="UP000253141">
    <property type="component" value="Unassembled WGS sequence"/>
</dbReference>
<name>A0A369I1Y7_9BACT</name>
<dbReference type="AlphaFoldDB" id="A0A369I1Y7"/>
<keyword evidence="3" id="KW-1185">Reference proteome</keyword>
<proteinExistence type="predicted"/>
<gene>
    <name evidence="2" type="ORF">DVG78_26450</name>
</gene>
<evidence type="ECO:0000313" key="2">
    <source>
        <dbReference type="EMBL" id="RDB02890.1"/>
    </source>
</evidence>
<evidence type="ECO:0000259" key="1">
    <source>
        <dbReference type="Pfam" id="PF15567"/>
    </source>
</evidence>
<accession>A0A369I1Y7</accession>
<reference evidence="2 3" key="1">
    <citation type="submission" date="2018-07" db="EMBL/GenBank/DDBJ databases">
        <title>Genome analysis of Runella aurantiaca.</title>
        <authorList>
            <person name="Yang X."/>
        </authorList>
    </citation>
    <scope>NUCLEOTIDE SEQUENCE [LARGE SCALE GENOMIC DNA]</scope>
    <source>
        <strain evidence="2 3">YX9</strain>
    </source>
</reference>
<dbReference type="EMBL" id="QPIW01000034">
    <property type="protein sequence ID" value="RDB02890.1"/>
    <property type="molecule type" value="Genomic_DNA"/>
</dbReference>
<dbReference type="InterPro" id="IPR029082">
    <property type="entry name" value="Imm35"/>
</dbReference>
<dbReference type="OrthoDB" id="681022at2"/>
<protein>
    <recommendedName>
        <fullName evidence="1">Immunity protein 35 domain-containing protein</fullName>
    </recommendedName>
</protein>
<feature type="domain" description="Immunity protein 35" evidence="1">
    <location>
        <begin position="7"/>
        <end position="75"/>
    </location>
</feature>